<comment type="caution">
    <text evidence="1">The sequence shown here is derived from an EMBL/GenBank/DDBJ whole genome shotgun (WGS) entry which is preliminary data.</text>
</comment>
<organism evidence="1 2">
    <name type="scientific">Citrus x changshan-huyou</name>
    <dbReference type="NCBI Taxonomy" id="2935761"/>
    <lineage>
        <taxon>Eukaryota</taxon>
        <taxon>Viridiplantae</taxon>
        <taxon>Streptophyta</taxon>
        <taxon>Embryophyta</taxon>
        <taxon>Tracheophyta</taxon>
        <taxon>Spermatophyta</taxon>
        <taxon>Magnoliopsida</taxon>
        <taxon>eudicotyledons</taxon>
        <taxon>Gunneridae</taxon>
        <taxon>Pentapetalae</taxon>
        <taxon>rosids</taxon>
        <taxon>malvids</taxon>
        <taxon>Sapindales</taxon>
        <taxon>Rutaceae</taxon>
        <taxon>Aurantioideae</taxon>
        <taxon>Citrus</taxon>
    </lineage>
</organism>
<proteinExistence type="predicted"/>
<name>A0AAP0QB07_9ROSI</name>
<accession>A0AAP0QB07</accession>
<sequence length="147" mass="16453">MLYQVIIISPCIINIRQRSVTSSRRPPTLRYHDVQRPPAGFLQRGVNSIQDGVKKTPIPSEVFSRFCFISYSNVLELDIVSKILDVVLDPSVCFGLIGSDSLEVLVGKAQHDFNVGASESFECLYVWIIESHSSDVVLVVESYDISF</sequence>
<keyword evidence="2" id="KW-1185">Reference proteome</keyword>
<evidence type="ECO:0000313" key="2">
    <source>
        <dbReference type="Proteomes" id="UP001428341"/>
    </source>
</evidence>
<gene>
    <name evidence="1" type="ORF">WN944_024208</name>
</gene>
<protein>
    <submittedName>
        <fullName evidence="1">Uncharacterized protein</fullName>
    </submittedName>
</protein>
<evidence type="ECO:0000313" key="1">
    <source>
        <dbReference type="EMBL" id="KAK9181071.1"/>
    </source>
</evidence>
<dbReference type="AlphaFoldDB" id="A0AAP0QB07"/>
<dbReference type="EMBL" id="JBCGBO010000024">
    <property type="protein sequence ID" value="KAK9181071.1"/>
    <property type="molecule type" value="Genomic_DNA"/>
</dbReference>
<dbReference type="Proteomes" id="UP001428341">
    <property type="component" value="Unassembled WGS sequence"/>
</dbReference>
<reference evidence="1 2" key="1">
    <citation type="submission" date="2024-05" db="EMBL/GenBank/DDBJ databases">
        <title>Haplotype-resolved chromosome-level genome assembly of Huyou (Citrus changshanensis).</title>
        <authorList>
            <person name="Miao C."/>
            <person name="Chen W."/>
            <person name="Wu Y."/>
            <person name="Wang L."/>
            <person name="Zhao S."/>
            <person name="Grierson D."/>
            <person name="Xu C."/>
            <person name="Chen K."/>
        </authorList>
    </citation>
    <scope>NUCLEOTIDE SEQUENCE [LARGE SCALE GENOMIC DNA]</scope>
    <source>
        <strain evidence="1">01-14</strain>
        <tissue evidence="1">Leaf</tissue>
    </source>
</reference>